<proteinExistence type="inferred from homology"/>
<dbReference type="GO" id="GO:0016491">
    <property type="term" value="F:oxidoreductase activity"/>
    <property type="evidence" value="ECO:0007669"/>
    <property type="project" value="UniProtKB-KW"/>
</dbReference>
<gene>
    <name evidence="3" type="ORF">G6034_09255</name>
</gene>
<comment type="caution">
    <text evidence="3">The sequence shown here is derived from an EMBL/GenBank/DDBJ whole genome shotgun (WGS) entry which is preliminary data.</text>
</comment>
<evidence type="ECO:0000256" key="2">
    <source>
        <dbReference type="ARBA" id="ARBA00023002"/>
    </source>
</evidence>
<evidence type="ECO:0000256" key="1">
    <source>
        <dbReference type="ARBA" id="ARBA00006484"/>
    </source>
</evidence>
<dbReference type="FunFam" id="3.40.50.720:FF:000084">
    <property type="entry name" value="Short-chain dehydrogenase reductase"/>
    <property type="match status" value="1"/>
</dbReference>
<keyword evidence="2" id="KW-0560">Oxidoreductase</keyword>
<accession>A0A7Y7IHC6</accession>
<protein>
    <submittedName>
        <fullName evidence="3">SDR family oxidoreductase</fullName>
    </submittedName>
</protein>
<dbReference type="InterPro" id="IPR050259">
    <property type="entry name" value="SDR"/>
</dbReference>
<evidence type="ECO:0000313" key="3">
    <source>
        <dbReference type="EMBL" id="NVM95100.1"/>
    </source>
</evidence>
<dbReference type="PANTHER" id="PTHR42879">
    <property type="entry name" value="3-OXOACYL-(ACYL-CARRIER-PROTEIN) REDUCTASE"/>
    <property type="match status" value="1"/>
</dbReference>
<comment type="similarity">
    <text evidence="1">Belongs to the short-chain dehydrogenases/reductases (SDR) family.</text>
</comment>
<sequence>MSGKYSGKVALITGSSRGIGRHLALALAAEGAAVVVNYRRNAELADNVAAEARRLGGQAISVKADVEDPDGIMGLFDAAAAEYGRLDYFVNNAAAAAFKKIVDLKVHHLDRSHAVNLRPFVLGAQEAVKLMDNGGRIVAVTSYGSMRGFASYAALGPYKAAVESFIRYMAVEFAGYGINVNGVNGGLIQSDSLDYFYGMPGMAPMERVLETIPLGRPGTVADMANAIEFLLSDKSAYMTGQTLVVDGGMTVAAAPYYHQVTEPLTLPDRPTRG</sequence>
<organism evidence="3 4">
    <name type="scientific">Arthrobacter wenxiniae</name>
    <dbReference type="NCBI Taxonomy" id="2713570"/>
    <lineage>
        <taxon>Bacteria</taxon>
        <taxon>Bacillati</taxon>
        <taxon>Actinomycetota</taxon>
        <taxon>Actinomycetes</taxon>
        <taxon>Micrococcales</taxon>
        <taxon>Micrococcaceae</taxon>
        <taxon>Arthrobacter</taxon>
    </lineage>
</organism>
<evidence type="ECO:0000313" key="4">
    <source>
        <dbReference type="Proteomes" id="UP000543556"/>
    </source>
</evidence>
<dbReference type="EMBL" id="JAAMFM010000011">
    <property type="protein sequence ID" value="NVM95100.1"/>
    <property type="molecule type" value="Genomic_DNA"/>
</dbReference>
<reference evidence="3 4" key="1">
    <citation type="submission" date="2020-02" db="EMBL/GenBank/DDBJ databases">
        <title>Genome sequence of strain AETb3-4.</title>
        <authorList>
            <person name="Gao J."/>
            <person name="Zhang X."/>
        </authorList>
    </citation>
    <scope>NUCLEOTIDE SEQUENCE [LARGE SCALE GENOMIC DNA]</scope>
    <source>
        <strain evidence="3 4">AETb3-4</strain>
    </source>
</reference>
<dbReference type="Gene3D" id="3.40.50.720">
    <property type="entry name" value="NAD(P)-binding Rossmann-like Domain"/>
    <property type="match status" value="1"/>
</dbReference>
<keyword evidence="4" id="KW-1185">Reference proteome</keyword>
<name>A0A7Y7IHC6_9MICC</name>
<dbReference type="RefSeq" id="WP_176634827.1">
    <property type="nucleotide sequence ID" value="NZ_JAAMFM010000011.1"/>
</dbReference>
<dbReference type="InterPro" id="IPR036291">
    <property type="entry name" value="NAD(P)-bd_dom_sf"/>
</dbReference>
<dbReference type="InterPro" id="IPR002347">
    <property type="entry name" value="SDR_fam"/>
</dbReference>
<dbReference type="Pfam" id="PF13561">
    <property type="entry name" value="adh_short_C2"/>
    <property type="match status" value="1"/>
</dbReference>
<dbReference type="SUPFAM" id="SSF51735">
    <property type="entry name" value="NAD(P)-binding Rossmann-fold domains"/>
    <property type="match status" value="1"/>
</dbReference>
<dbReference type="Proteomes" id="UP000543556">
    <property type="component" value="Unassembled WGS sequence"/>
</dbReference>
<dbReference type="AlphaFoldDB" id="A0A7Y7IHC6"/>
<dbReference type="PANTHER" id="PTHR42879:SF2">
    <property type="entry name" value="3-OXOACYL-[ACYL-CARRIER-PROTEIN] REDUCTASE FABG"/>
    <property type="match status" value="1"/>
</dbReference>
<dbReference type="PRINTS" id="PR00081">
    <property type="entry name" value="GDHRDH"/>
</dbReference>